<keyword evidence="4" id="KW-1185">Reference proteome</keyword>
<evidence type="ECO:0000313" key="3">
    <source>
        <dbReference type="EMBL" id="SCC25206.1"/>
    </source>
</evidence>
<dbReference type="PANTHER" id="PTHR30537">
    <property type="entry name" value="HTH-TYPE TRANSCRIPTIONAL REGULATOR"/>
    <property type="match status" value="1"/>
</dbReference>
<dbReference type="Gene3D" id="3.40.190.290">
    <property type="match status" value="1"/>
</dbReference>
<reference evidence="4" key="1">
    <citation type="submission" date="2016-08" db="EMBL/GenBank/DDBJ databases">
        <authorList>
            <person name="Varghese N."/>
            <person name="Submissions Spin"/>
        </authorList>
    </citation>
    <scope>NUCLEOTIDE SEQUENCE [LARGE SCALE GENOMIC DNA]</scope>
    <source>
        <strain evidence="4">REICA_142</strain>
    </source>
</reference>
<dbReference type="PANTHER" id="PTHR30537:SF5">
    <property type="entry name" value="HTH-TYPE TRANSCRIPTIONAL ACTIVATOR TTDR-RELATED"/>
    <property type="match status" value="1"/>
</dbReference>
<dbReference type="SUPFAM" id="SSF53850">
    <property type="entry name" value="Periplasmic binding protein-like II"/>
    <property type="match status" value="1"/>
</dbReference>
<proteinExistence type="inferred from homology"/>
<dbReference type="InterPro" id="IPR005119">
    <property type="entry name" value="LysR_subst-bd"/>
</dbReference>
<evidence type="ECO:0000313" key="4">
    <source>
        <dbReference type="Proteomes" id="UP000198515"/>
    </source>
</evidence>
<sequence>MVNRLSAQFCPEYFPWQHADGQSMPWLIAIRMGELADSSLLSRRLPPYQIGCYASPEYLSRCTPPEHSNDLIGHKTINLRYQNTGQLFRWPFRVGEREIEIVPSSTIIVEASEAVIAAITAGAGIGMAANFMVASLVRDKKLVPVLADFAIERRNISAVWHESRRSNPAVRAFLDHMLKHL</sequence>
<evidence type="ECO:0000256" key="1">
    <source>
        <dbReference type="ARBA" id="ARBA00009437"/>
    </source>
</evidence>
<dbReference type="CDD" id="cd08422">
    <property type="entry name" value="PBP2_CrgA_like"/>
    <property type="match status" value="1"/>
</dbReference>
<feature type="domain" description="LysR substrate-binding" evidence="2">
    <location>
        <begin position="28"/>
        <end position="180"/>
    </location>
</feature>
<gene>
    <name evidence="3" type="ORF">GA0061070_101431</name>
</gene>
<protein>
    <submittedName>
        <fullName evidence="3">LysR substrate binding domain-containing protein</fullName>
    </submittedName>
</protein>
<name>A0A1C4D1N6_9ENTR</name>
<dbReference type="Proteomes" id="UP000198515">
    <property type="component" value="Unassembled WGS sequence"/>
</dbReference>
<accession>A0A1C4D1N6</accession>
<evidence type="ECO:0000259" key="2">
    <source>
        <dbReference type="Pfam" id="PF03466"/>
    </source>
</evidence>
<dbReference type="AlphaFoldDB" id="A0A1C4D1N6"/>
<dbReference type="InterPro" id="IPR058163">
    <property type="entry name" value="LysR-type_TF_proteobact-type"/>
</dbReference>
<comment type="similarity">
    <text evidence="1">Belongs to the LysR transcriptional regulatory family.</text>
</comment>
<dbReference type="Pfam" id="PF03466">
    <property type="entry name" value="LysR_substrate"/>
    <property type="match status" value="1"/>
</dbReference>
<dbReference type="EMBL" id="FMBC01000014">
    <property type="protein sequence ID" value="SCC25206.1"/>
    <property type="molecule type" value="Genomic_DNA"/>
</dbReference>
<organism evidence="3 4">
    <name type="scientific">Kosakonia oryziphila</name>
    <dbReference type="NCBI Taxonomy" id="1005667"/>
    <lineage>
        <taxon>Bacteria</taxon>
        <taxon>Pseudomonadati</taxon>
        <taxon>Pseudomonadota</taxon>
        <taxon>Gammaproteobacteria</taxon>
        <taxon>Enterobacterales</taxon>
        <taxon>Enterobacteriaceae</taxon>
        <taxon>Kosakonia</taxon>
    </lineage>
</organism>